<evidence type="ECO:0000256" key="6">
    <source>
        <dbReference type="SAM" id="Phobius"/>
    </source>
</evidence>
<feature type="region of interest" description="Disordered" evidence="5">
    <location>
        <begin position="62"/>
        <end position="259"/>
    </location>
</feature>
<organism evidence="7 8">
    <name type="scientific">Paracidovorax avenae (strain ATCC 19860 / DSM 7227 / CCUG 15838 / JCM 20985 / LMG 2117 / NCPPB 1011)</name>
    <name type="common">Acidovorax avenae</name>
    <dbReference type="NCBI Taxonomy" id="643561"/>
    <lineage>
        <taxon>Bacteria</taxon>
        <taxon>Pseudomonadati</taxon>
        <taxon>Pseudomonadota</taxon>
        <taxon>Betaproteobacteria</taxon>
        <taxon>Burkholderiales</taxon>
        <taxon>Comamonadaceae</taxon>
        <taxon>Paracidovorax</taxon>
    </lineage>
</organism>
<dbReference type="OrthoDB" id="5298892at2"/>
<evidence type="ECO:0000313" key="7">
    <source>
        <dbReference type="EMBL" id="ADX46819.1"/>
    </source>
</evidence>
<dbReference type="Pfam" id="PF13103">
    <property type="entry name" value="TonB_2"/>
    <property type="match status" value="1"/>
</dbReference>
<dbReference type="RefSeq" id="WP_013595311.1">
    <property type="nucleotide sequence ID" value="NC_015138.1"/>
</dbReference>
<evidence type="ECO:0000256" key="5">
    <source>
        <dbReference type="SAM" id="MobiDB-lite"/>
    </source>
</evidence>
<accession>F0Q4Y3</accession>
<dbReference type="NCBIfam" id="TIGR01352">
    <property type="entry name" value="tonB_Cterm"/>
    <property type="match status" value="1"/>
</dbReference>
<dbReference type="Proteomes" id="UP000002482">
    <property type="component" value="Chromosome"/>
</dbReference>
<protein>
    <submittedName>
        <fullName evidence="7">Protein TolA</fullName>
    </submittedName>
</protein>
<feature type="compositionally biased region" description="Basic and acidic residues" evidence="5">
    <location>
        <begin position="103"/>
        <end position="229"/>
    </location>
</feature>
<gene>
    <name evidence="7" type="ordered locus">Acav_2915</name>
</gene>
<dbReference type="AlphaFoldDB" id="F0Q4Y3"/>
<comment type="subcellular location">
    <subcellularLocation>
        <location evidence="1">Membrane</location>
        <topology evidence="1">Single-pass membrane protein</topology>
    </subcellularLocation>
</comment>
<dbReference type="GO" id="GO:0019534">
    <property type="term" value="F:toxin transmembrane transporter activity"/>
    <property type="evidence" value="ECO:0007669"/>
    <property type="project" value="InterPro"/>
</dbReference>
<reference evidence="7" key="1">
    <citation type="submission" date="2011-02" db="EMBL/GenBank/DDBJ databases">
        <title>Complete sequence of Acidovorax avenae subsp. avenae ATCC 19860.</title>
        <authorList>
            <consortium name="US DOE Joint Genome Institute"/>
            <person name="Lucas S."/>
            <person name="Copeland A."/>
            <person name="Lapidus A."/>
            <person name="Cheng J.-F."/>
            <person name="Goodwin L."/>
            <person name="Pitluck S."/>
            <person name="Chertkov O."/>
            <person name="Held B."/>
            <person name="Detter J.C."/>
            <person name="Han C."/>
            <person name="Tapia R."/>
            <person name="Land M."/>
            <person name="Hauser L."/>
            <person name="Kyrpides N."/>
            <person name="Ivanova N."/>
            <person name="Ovchinnikova G."/>
            <person name="Pagani I."/>
            <person name="Gordon S."/>
            <person name="Woyke T."/>
        </authorList>
    </citation>
    <scope>NUCLEOTIDE SEQUENCE</scope>
    <source>
        <strain evidence="7">ATCC 19860</strain>
    </source>
</reference>
<evidence type="ECO:0000256" key="4">
    <source>
        <dbReference type="ARBA" id="ARBA00023136"/>
    </source>
</evidence>
<dbReference type="InterPro" id="IPR014161">
    <property type="entry name" value="Tol-Pal_TolA"/>
</dbReference>
<dbReference type="GeneID" id="34239460"/>
<proteinExistence type="predicted"/>
<dbReference type="SUPFAM" id="SSF74653">
    <property type="entry name" value="TolA/TonB C-terminal domain"/>
    <property type="match status" value="1"/>
</dbReference>
<dbReference type="HOGENOM" id="CLU_061525_1_0_4"/>
<dbReference type="NCBIfam" id="TIGR02794">
    <property type="entry name" value="tolA_full"/>
    <property type="match status" value="1"/>
</dbReference>
<keyword evidence="3 6" id="KW-1133">Transmembrane helix</keyword>
<dbReference type="InterPro" id="IPR006260">
    <property type="entry name" value="TonB/TolA_C"/>
</dbReference>
<evidence type="ECO:0000256" key="2">
    <source>
        <dbReference type="ARBA" id="ARBA00022692"/>
    </source>
</evidence>
<sequence>MHAHNDRDQFAPTRPPGRLRAIALAVLVHAALIGALTWGVNWKTSADQPAIEAEIWSALPQQAAPAAVAPPPPPQPVQQPTPPAPPPPAPAPPPPPPPPKAAPDPREADIAIEREKKRLEQEKKERQLQAEQDRRERERKEQAEQEKKERQQKEKAQREKDQQQQREKEQREKDRREQQEKLEKQQAEKERQEQLQKKQAEDKRKADEKRKADAADAKRLEALRQENLRRMQGLAGATGGETATGNAQRSSGPSGSYGGKVAAKVRPNIVYPDAISDNLRTEVEVRASPDGTIVGIRVTKSSGNKSWDDAVVRALEKTDTLPRDVDGRVPSSLVIGFRPKD</sequence>
<dbReference type="EMBL" id="CP002521">
    <property type="protein sequence ID" value="ADX46819.1"/>
    <property type="molecule type" value="Genomic_DNA"/>
</dbReference>
<dbReference type="KEGG" id="aaa:Acav_2915"/>
<feature type="transmembrane region" description="Helical" evidence="6">
    <location>
        <begin position="21"/>
        <end position="40"/>
    </location>
</feature>
<keyword evidence="8" id="KW-1185">Reference proteome</keyword>
<name>F0Q4Y3_PARA1</name>
<dbReference type="GO" id="GO:0043213">
    <property type="term" value="P:bacteriocin transport"/>
    <property type="evidence" value="ECO:0007669"/>
    <property type="project" value="InterPro"/>
</dbReference>
<feature type="compositionally biased region" description="Pro residues" evidence="5">
    <location>
        <begin position="68"/>
        <end position="102"/>
    </location>
</feature>
<keyword evidence="2 6" id="KW-0812">Transmembrane</keyword>
<dbReference type="Gene3D" id="3.30.1150.10">
    <property type="match status" value="1"/>
</dbReference>
<evidence type="ECO:0000256" key="3">
    <source>
        <dbReference type="ARBA" id="ARBA00022989"/>
    </source>
</evidence>
<evidence type="ECO:0000313" key="8">
    <source>
        <dbReference type="Proteomes" id="UP000002482"/>
    </source>
</evidence>
<dbReference type="GO" id="GO:0016020">
    <property type="term" value="C:membrane"/>
    <property type="evidence" value="ECO:0007669"/>
    <property type="project" value="UniProtKB-SubCell"/>
</dbReference>
<evidence type="ECO:0000256" key="1">
    <source>
        <dbReference type="ARBA" id="ARBA00004167"/>
    </source>
</evidence>
<keyword evidence="4 6" id="KW-0472">Membrane</keyword>